<dbReference type="Pfam" id="PF00990">
    <property type="entry name" value="GGDEF"/>
    <property type="match status" value="1"/>
</dbReference>
<dbReference type="SMART" id="SM00267">
    <property type="entry name" value="GGDEF"/>
    <property type="match status" value="1"/>
</dbReference>
<dbReference type="FunFam" id="3.30.70.270:FF:000001">
    <property type="entry name" value="Diguanylate cyclase domain protein"/>
    <property type="match status" value="1"/>
</dbReference>
<dbReference type="InterPro" id="IPR052155">
    <property type="entry name" value="Biofilm_reg_signaling"/>
</dbReference>
<dbReference type="Gene3D" id="3.30.450.20">
    <property type="entry name" value="PAS domain"/>
    <property type="match status" value="1"/>
</dbReference>
<dbReference type="CDD" id="cd01948">
    <property type="entry name" value="EAL"/>
    <property type="match status" value="1"/>
</dbReference>
<dbReference type="Gene3D" id="3.30.70.270">
    <property type="match status" value="1"/>
</dbReference>
<dbReference type="Gene3D" id="3.20.20.450">
    <property type="entry name" value="EAL domain"/>
    <property type="match status" value="1"/>
</dbReference>
<feature type="transmembrane region" description="Helical" evidence="1">
    <location>
        <begin position="171"/>
        <end position="193"/>
    </location>
</feature>
<evidence type="ECO:0000313" key="6">
    <source>
        <dbReference type="Proteomes" id="UP000199074"/>
    </source>
</evidence>
<dbReference type="EMBL" id="FPCK01000001">
    <property type="protein sequence ID" value="SFV29681.1"/>
    <property type="molecule type" value="Genomic_DNA"/>
</dbReference>
<dbReference type="Pfam" id="PF12860">
    <property type="entry name" value="PAS_7"/>
    <property type="match status" value="1"/>
</dbReference>
<dbReference type="InterPro" id="IPR000014">
    <property type="entry name" value="PAS"/>
</dbReference>
<dbReference type="AlphaFoldDB" id="A0A1I7N4V5"/>
<evidence type="ECO:0000256" key="1">
    <source>
        <dbReference type="SAM" id="Phobius"/>
    </source>
</evidence>
<evidence type="ECO:0000259" key="3">
    <source>
        <dbReference type="PROSITE" id="PS50883"/>
    </source>
</evidence>
<accession>A0A1I7N4V5</accession>
<feature type="domain" description="EAL" evidence="3">
    <location>
        <begin position="517"/>
        <end position="767"/>
    </location>
</feature>
<dbReference type="SMART" id="SM00052">
    <property type="entry name" value="EAL"/>
    <property type="match status" value="1"/>
</dbReference>
<dbReference type="SUPFAM" id="SSF55073">
    <property type="entry name" value="Nucleotide cyclase"/>
    <property type="match status" value="1"/>
</dbReference>
<gene>
    <name evidence="5" type="ORF">SAMN05216456_0812</name>
</gene>
<feature type="domain" description="GGDEF" evidence="4">
    <location>
        <begin position="374"/>
        <end position="508"/>
    </location>
</feature>
<keyword evidence="6" id="KW-1185">Reference proteome</keyword>
<dbReference type="CDD" id="cd00130">
    <property type="entry name" value="PAS"/>
    <property type="match status" value="1"/>
</dbReference>
<keyword evidence="1" id="KW-1133">Transmembrane helix</keyword>
<dbReference type="InterPro" id="IPR043128">
    <property type="entry name" value="Rev_trsase/Diguanyl_cyclase"/>
</dbReference>
<evidence type="ECO:0000313" key="5">
    <source>
        <dbReference type="EMBL" id="SFV29681.1"/>
    </source>
</evidence>
<dbReference type="Pfam" id="PF00563">
    <property type="entry name" value="EAL"/>
    <property type="match status" value="1"/>
</dbReference>
<proteinExistence type="predicted"/>
<protein>
    <submittedName>
        <fullName evidence="5">Diguanylate cyclase (GGDEF) domain-containing protein</fullName>
    </submittedName>
</protein>
<dbReference type="RefSeq" id="WP_092421225.1">
    <property type="nucleotide sequence ID" value="NZ_FPCK01000001.1"/>
</dbReference>
<dbReference type="InterPro" id="IPR035965">
    <property type="entry name" value="PAS-like_dom_sf"/>
</dbReference>
<dbReference type="SUPFAM" id="SSF55785">
    <property type="entry name" value="PYP-like sensor domain (PAS domain)"/>
    <property type="match status" value="1"/>
</dbReference>
<dbReference type="InterPro" id="IPR000160">
    <property type="entry name" value="GGDEF_dom"/>
</dbReference>
<evidence type="ECO:0000259" key="2">
    <source>
        <dbReference type="PROSITE" id="PS50112"/>
    </source>
</evidence>
<keyword evidence="1" id="KW-0472">Membrane</keyword>
<feature type="domain" description="PAS" evidence="2">
    <location>
        <begin position="215"/>
        <end position="269"/>
    </location>
</feature>
<dbReference type="InterPro" id="IPR001633">
    <property type="entry name" value="EAL_dom"/>
</dbReference>
<dbReference type="NCBIfam" id="TIGR00254">
    <property type="entry name" value="GGDEF"/>
    <property type="match status" value="1"/>
</dbReference>
<dbReference type="SMART" id="SM00091">
    <property type="entry name" value="PAS"/>
    <property type="match status" value="1"/>
</dbReference>
<keyword evidence="1" id="KW-0812">Transmembrane</keyword>
<sequence>MRLLRIALIVLILGFVGAAVYVSAVLFQRHAALEGVGLGNVTWLIAQTPSEFARLEQRVAAFGMGDGTVSADEVRLRFDIVVNRVKTLRTQSVSAFVDSDPRIAQVLDEFEAAVEAARPLLAELDQPGTPARILEILDPVYPKLVRLSTDANVWNIGRIEADRQGLIDLQWTFIVTAMGLVAVGCLLIAMLFIHNRLLNRTQKILRQSERDLAIQNARFDASLDAMTLGVCLLDKANRVVVCNPRFLMLFGLTEAEAAPGTPIADLVDPALLQDSISPLFNHRELGSDLSPDHDFALLDEHAHQLIDGTVLLVRRETVKDDGYVCTFEDVTERYHAQKRIVHIARHDHLTEMPNRLLFWENIAQAVRGLERHQQCFAVLYLDLDRFKEVNDTMGHPVGDELLRQVAERLRRTASSRDTIARLGGDEFALLHYCEDTTDRSARALAEDLIVAVGRPYHIENNEIIVSTSVGIALAPRDGQDADQLMKRADLALYSAKADGAGFYRLFSSQMEKSLQNRRHIESDLRRGIKLDQFELYYQPLVELQTGFVVSGEALMRWHHPEHGMVSPGQFIPLAEETGAIEVLGEWALKQACQDALGWPDHVRVSVNLSPVQFGRSGLVDMVKAVLATSELDARRLELEITESVLLQNNAANLEALRQLRALGLTIALDDFGTGYSSLSYLQRFPFDKLKIDQSFVRGLEMRPESLPIVQSIATLGKNLKMATTAEGVETQAQLDIIAKAGCTEAQGYFFGAPMPEADFRALLLEPLALPSRRTLPST</sequence>
<dbReference type="PROSITE" id="PS50883">
    <property type="entry name" value="EAL"/>
    <property type="match status" value="1"/>
</dbReference>
<organism evidence="5 6">
    <name type="scientific">Devosia crocina</name>
    <dbReference type="NCBI Taxonomy" id="429728"/>
    <lineage>
        <taxon>Bacteria</taxon>
        <taxon>Pseudomonadati</taxon>
        <taxon>Pseudomonadota</taxon>
        <taxon>Alphaproteobacteria</taxon>
        <taxon>Hyphomicrobiales</taxon>
        <taxon>Devosiaceae</taxon>
        <taxon>Devosia</taxon>
    </lineage>
</organism>
<dbReference type="OrthoDB" id="9814202at2"/>
<evidence type="ECO:0000259" key="4">
    <source>
        <dbReference type="PROSITE" id="PS50887"/>
    </source>
</evidence>
<dbReference type="PANTHER" id="PTHR44757">
    <property type="entry name" value="DIGUANYLATE CYCLASE DGCP"/>
    <property type="match status" value="1"/>
</dbReference>
<dbReference type="Proteomes" id="UP000199074">
    <property type="component" value="Unassembled WGS sequence"/>
</dbReference>
<dbReference type="CDD" id="cd01949">
    <property type="entry name" value="GGDEF"/>
    <property type="match status" value="1"/>
</dbReference>
<dbReference type="STRING" id="429728.SAMN05216456_0812"/>
<dbReference type="GO" id="GO:0003824">
    <property type="term" value="F:catalytic activity"/>
    <property type="evidence" value="ECO:0007669"/>
    <property type="project" value="UniProtKB-ARBA"/>
</dbReference>
<dbReference type="PROSITE" id="PS50887">
    <property type="entry name" value="GGDEF"/>
    <property type="match status" value="1"/>
</dbReference>
<reference evidence="5 6" key="1">
    <citation type="submission" date="2016-10" db="EMBL/GenBank/DDBJ databases">
        <authorList>
            <person name="de Groot N.N."/>
        </authorList>
    </citation>
    <scope>NUCLEOTIDE SEQUENCE [LARGE SCALE GENOMIC DNA]</scope>
    <source>
        <strain evidence="5 6">IPL20</strain>
    </source>
</reference>
<dbReference type="PANTHER" id="PTHR44757:SF2">
    <property type="entry name" value="BIOFILM ARCHITECTURE MAINTENANCE PROTEIN MBAA"/>
    <property type="match status" value="1"/>
</dbReference>
<name>A0A1I7N4V5_9HYPH</name>
<dbReference type="SUPFAM" id="SSF141868">
    <property type="entry name" value="EAL domain-like"/>
    <property type="match status" value="1"/>
</dbReference>
<dbReference type="PROSITE" id="PS50112">
    <property type="entry name" value="PAS"/>
    <property type="match status" value="1"/>
</dbReference>
<dbReference type="InterPro" id="IPR035919">
    <property type="entry name" value="EAL_sf"/>
</dbReference>
<dbReference type="InterPro" id="IPR029787">
    <property type="entry name" value="Nucleotide_cyclase"/>
</dbReference>